<evidence type="ECO:0000313" key="4">
    <source>
        <dbReference type="Proteomes" id="UP000032352"/>
    </source>
</evidence>
<keyword evidence="1" id="KW-0831">Ubiquinone biosynthesis</keyword>
<comment type="pathway">
    <text evidence="1">Cofactor biosynthesis; ubiquinone biosynthesis.</text>
</comment>
<gene>
    <name evidence="1" type="primary">ubiJ</name>
    <name evidence="3" type="ORF">SG34_000935</name>
</gene>
<dbReference type="Proteomes" id="UP000032352">
    <property type="component" value="Chromosome"/>
</dbReference>
<dbReference type="KEGG" id="tvd:SG34_000935"/>
<evidence type="ECO:0000256" key="1">
    <source>
        <dbReference type="HAMAP-Rule" id="MF_02215"/>
    </source>
</evidence>
<dbReference type="EMBL" id="CP059733">
    <property type="protein sequence ID" value="WDE05547.1"/>
    <property type="molecule type" value="Genomic_DNA"/>
</dbReference>
<feature type="domain" description="SCP2" evidence="2">
    <location>
        <begin position="18"/>
        <end position="114"/>
    </location>
</feature>
<dbReference type="GO" id="GO:0005737">
    <property type="term" value="C:cytoplasm"/>
    <property type="evidence" value="ECO:0007669"/>
    <property type="project" value="UniProtKB-SubCell"/>
</dbReference>
<dbReference type="RefSeq" id="WP_053046566.1">
    <property type="nucleotide sequence ID" value="NZ_CP059733.1"/>
</dbReference>
<sequence length="215" mass="23315">MNHLMPAQTLAATLEFVLNKALALNIHGNNQLDRLAGKTLTLTLSELSFPLSFTVADGQIMVTGITGRADCEINTGIKTLLQLKKEQALTRVIKEDLLDIQGDLKVAQGFAALAENLEIDWQSELARYIGDIATHKLVQTGQAIKEKLAFAAQQIQSDAGEYLVHEQRLAVTSSQLAAFNEEVSTLAERATALATRVQAMSEQLQSKPADTGTNN</sequence>
<reference evidence="3 4" key="1">
    <citation type="journal article" date="2015" name="Genome Announc.">
        <title>Draft Genome Sequences of Marine Isolates of Thalassomonas viridans and Thalassomonas actiniarum.</title>
        <authorList>
            <person name="Olonade I."/>
            <person name="van Zyl L.J."/>
            <person name="Trindade M."/>
        </authorList>
    </citation>
    <scope>NUCLEOTIDE SEQUENCE [LARGE SCALE GENOMIC DNA]</scope>
    <source>
        <strain evidence="3 4">XOM25</strain>
    </source>
</reference>
<proteinExistence type="inferred from homology"/>
<protein>
    <recommendedName>
        <fullName evidence="1">Ubiquinone biosynthesis accessory factor UbiJ</fullName>
    </recommendedName>
</protein>
<organism evidence="3 4">
    <name type="scientific">Thalassomonas viridans</name>
    <dbReference type="NCBI Taxonomy" id="137584"/>
    <lineage>
        <taxon>Bacteria</taxon>
        <taxon>Pseudomonadati</taxon>
        <taxon>Pseudomonadota</taxon>
        <taxon>Gammaproteobacteria</taxon>
        <taxon>Alteromonadales</taxon>
        <taxon>Colwelliaceae</taxon>
        <taxon>Thalassomonas</taxon>
    </lineage>
</organism>
<keyword evidence="4" id="KW-1185">Reference proteome</keyword>
<name>A0AAF0C7Q4_9GAMM</name>
<dbReference type="InterPro" id="IPR038989">
    <property type="entry name" value="UbiJ"/>
</dbReference>
<dbReference type="HAMAP" id="MF_02215">
    <property type="entry name" value="UbiJ"/>
    <property type="match status" value="1"/>
</dbReference>
<dbReference type="GO" id="GO:0006744">
    <property type="term" value="P:ubiquinone biosynthetic process"/>
    <property type="evidence" value="ECO:0007669"/>
    <property type="project" value="UniProtKB-UniRule"/>
</dbReference>
<reference evidence="3 4" key="2">
    <citation type="journal article" date="2022" name="Mar. Drugs">
        <title>Bioassay-Guided Fractionation Leads to the Detection of Cholic Acid Generated by the Rare Thalassomonas sp.</title>
        <authorList>
            <person name="Pheiffer F."/>
            <person name="Schneider Y.K."/>
            <person name="Hansen E.H."/>
            <person name="Andersen J.H."/>
            <person name="Isaksson J."/>
            <person name="Busche T."/>
            <person name="R C."/>
            <person name="Kalinowski J."/>
            <person name="Zyl L.V."/>
            <person name="Trindade M."/>
        </authorList>
    </citation>
    <scope>NUCLEOTIDE SEQUENCE [LARGE SCALE GENOMIC DNA]</scope>
    <source>
        <strain evidence="3 4">XOM25</strain>
    </source>
</reference>
<dbReference type="PANTHER" id="PTHR38693:SF1">
    <property type="entry name" value="UBIQUINONE BIOSYNTHESIS ACCESSORY FACTOR UBIJ"/>
    <property type="match status" value="1"/>
</dbReference>
<dbReference type="InterPro" id="IPR003033">
    <property type="entry name" value="SCP2_sterol-bd_dom"/>
</dbReference>
<accession>A0AAF0C7Q4</accession>
<comment type="subcellular location">
    <subcellularLocation>
        <location evidence="1">Cytoplasm</location>
    </subcellularLocation>
</comment>
<keyword evidence="1" id="KW-0963">Cytoplasm</keyword>
<dbReference type="PANTHER" id="PTHR38693">
    <property type="entry name" value="UBIQUINONE BIOSYNTHESIS PROTEIN UBIJ"/>
    <property type="match status" value="1"/>
</dbReference>
<evidence type="ECO:0000313" key="3">
    <source>
        <dbReference type="EMBL" id="WDE05547.1"/>
    </source>
</evidence>
<evidence type="ECO:0000259" key="2">
    <source>
        <dbReference type="Pfam" id="PF02036"/>
    </source>
</evidence>
<dbReference type="Pfam" id="PF02036">
    <property type="entry name" value="SCP2"/>
    <property type="match status" value="1"/>
</dbReference>
<comment type="function">
    <text evidence="1">Required for ubiquinone (coenzyme Q) biosynthesis. Binds hydrophobic ubiquinone biosynthetic intermediates via its SCP2 domain and is essential for the stability of the Ubi complex. May constitute a docking platform where Ubi enzymes assemble and access their SCP2-bound polyprenyl substrates.</text>
</comment>
<dbReference type="AlphaFoldDB" id="A0AAF0C7Q4"/>
<comment type="similarity">
    <text evidence="1">Belongs to the UbiJ family.</text>
</comment>